<evidence type="ECO:0000256" key="1">
    <source>
        <dbReference type="SAM" id="MobiDB-lite"/>
    </source>
</evidence>
<proteinExistence type="predicted"/>
<protein>
    <submittedName>
        <fullName evidence="2">Uncharacterized protein</fullName>
    </submittedName>
</protein>
<organism evidence="2 3">
    <name type="scientific">Corchorus olitorius</name>
    <dbReference type="NCBI Taxonomy" id="93759"/>
    <lineage>
        <taxon>Eukaryota</taxon>
        <taxon>Viridiplantae</taxon>
        <taxon>Streptophyta</taxon>
        <taxon>Embryophyta</taxon>
        <taxon>Tracheophyta</taxon>
        <taxon>Spermatophyta</taxon>
        <taxon>Magnoliopsida</taxon>
        <taxon>eudicotyledons</taxon>
        <taxon>Gunneridae</taxon>
        <taxon>Pentapetalae</taxon>
        <taxon>rosids</taxon>
        <taxon>malvids</taxon>
        <taxon>Malvales</taxon>
        <taxon>Malvaceae</taxon>
        <taxon>Grewioideae</taxon>
        <taxon>Apeibeae</taxon>
        <taxon>Corchorus</taxon>
    </lineage>
</organism>
<dbReference type="Proteomes" id="UP000187203">
    <property type="component" value="Unassembled WGS sequence"/>
</dbReference>
<name>A0A1R3J8G8_9ROSI</name>
<accession>A0A1R3J8G8</accession>
<evidence type="ECO:0000313" key="2">
    <source>
        <dbReference type="EMBL" id="OMO91097.1"/>
    </source>
</evidence>
<dbReference type="EMBL" id="AWUE01016483">
    <property type="protein sequence ID" value="OMO91097.1"/>
    <property type="molecule type" value="Genomic_DNA"/>
</dbReference>
<comment type="caution">
    <text evidence="2">The sequence shown here is derived from an EMBL/GenBank/DDBJ whole genome shotgun (WGS) entry which is preliminary data.</text>
</comment>
<reference evidence="3" key="1">
    <citation type="submission" date="2013-09" db="EMBL/GenBank/DDBJ databases">
        <title>Corchorus olitorius genome sequencing.</title>
        <authorList>
            <person name="Alam M."/>
            <person name="Haque M.S."/>
            <person name="Islam M.S."/>
            <person name="Emdad E.M."/>
            <person name="Islam M.M."/>
            <person name="Ahmed B."/>
            <person name="Halim A."/>
            <person name="Hossen Q.M.M."/>
            <person name="Hossain M.Z."/>
            <person name="Ahmed R."/>
            <person name="Khan M.M."/>
            <person name="Islam R."/>
            <person name="Rashid M.M."/>
            <person name="Khan S.A."/>
            <person name="Rahman M.S."/>
            <person name="Alam M."/>
            <person name="Yahiya A.S."/>
            <person name="Khan M.S."/>
            <person name="Azam M.S."/>
            <person name="Haque T."/>
            <person name="Lashkar M.Z.H."/>
            <person name="Akhand A.I."/>
            <person name="Morshed G."/>
            <person name="Roy S."/>
            <person name="Uddin K.S."/>
            <person name="Rabeya T."/>
            <person name="Hossain A.S."/>
            <person name="Chowdhury A."/>
            <person name="Snigdha A.R."/>
            <person name="Mortoza M.S."/>
            <person name="Matin S.A."/>
            <person name="Hoque S.M.E."/>
            <person name="Islam M.K."/>
            <person name="Roy D.K."/>
            <person name="Haider R."/>
            <person name="Moosa M.M."/>
            <person name="Elias S.M."/>
            <person name="Hasan A.M."/>
            <person name="Jahan S."/>
            <person name="Shafiuddin M."/>
            <person name="Mahmood N."/>
            <person name="Shommy N.S."/>
        </authorList>
    </citation>
    <scope>NUCLEOTIDE SEQUENCE [LARGE SCALE GENOMIC DNA]</scope>
    <source>
        <strain evidence="3">cv. O-4</strain>
    </source>
</reference>
<feature type="region of interest" description="Disordered" evidence="1">
    <location>
        <begin position="42"/>
        <end position="67"/>
    </location>
</feature>
<sequence length="67" mass="7422">MASSLSLLSKSVCSGFGLVPRQKKPEKEEEASWSYTAIYSRPANRQQPNSNFNSNLKLGLNHQPIDA</sequence>
<dbReference type="AlphaFoldDB" id="A0A1R3J8G8"/>
<evidence type="ECO:0000313" key="3">
    <source>
        <dbReference type="Proteomes" id="UP000187203"/>
    </source>
</evidence>
<keyword evidence="3" id="KW-1185">Reference proteome</keyword>
<gene>
    <name evidence="2" type="ORF">COLO4_18630</name>
</gene>
<feature type="compositionally biased region" description="Polar residues" evidence="1">
    <location>
        <begin position="42"/>
        <end position="56"/>
    </location>
</feature>